<dbReference type="PANTHER" id="PTHR45138">
    <property type="entry name" value="REGULATORY COMPONENTS OF SENSORY TRANSDUCTION SYSTEM"/>
    <property type="match status" value="1"/>
</dbReference>
<dbReference type="EC" id="2.7.7.65" evidence="2"/>
<dbReference type="EMBL" id="NSKB01000005">
    <property type="protein sequence ID" value="PAU76158.1"/>
    <property type="molecule type" value="Genomic_DNA"/>
</dbReference>
<comment type="caution">
    <text evidence="7">The sequence shown here is derived from an EMBL/GenBank/DDBJ whole genome shotgun (WGS) entry which is preliminary data.</text>
</comment>
<proteinExistence type="predicted"/>
<dbReference type="GO" id="GO:0052621">
    <property type="term" value="F:diguanylate cyclase activity"/>
    <property type="evidence" value="ECO:0007669"/>
    <property type="project" value="UniProtKB-EC"/>
</dbReference>
<feature type="transmembrane region" description="Helical" evidence="4">
    <location>
        <begin position="154"/>
        <end position="172"/>
    </location>
</feature>
<comment type="cofactor">
    <cofactor evidence="1">
        <name>Mg(2+)</name>
        <dbReference type="ChEBI" id="CHEBI:18420"/>
    </cofactor>
</comment>
<comment type="catalytic activity">
    <reaction evidence="3">
        <text>2 GTP = 3',3'-c-di-GMP + 2 diphosphate</text>
        <dbReference type="Rhea" id="RHEA:24898"/>
        <dbReference type="ChEBI" id="CHEBI:33019"/>
        <dbReference type="ChEBI" id="CHEBI:37565"/>
        <dbReference type="ChEBI" id="CHEBI:58805"/>
        <dbReference type="EC" id="2.7.7.65"/>
    </reaction>
</comment>
<feature type="domain" description="GGDEF" evidence="6">
    <location>
        <begin position="510"/>
        <end position="643"/>
    </location>
</feature>
<keyword evidence="8" id="KW-1185">Reference proteome</keyword>
<feature type="domain" description="CHASE" evidence="5">
    <location>
        <begin position="282"/>
        <end position="378"/>
    </location>
</feature>
<reference evidence="7 8" key="1">
    <citation type="submission" date="2017-08" db="EMBL/GenBank/DDBJ databases">
        <title>Halomonas alkalisoli sp. nov., isolated from saline alkaline soil.</title>
        <authorList>
            <person name="Wang D."/>
            <person name="Zhang G."/>
        </authorList>
    </citation>
    <scope>NUCLEOTIDE SEQUENCE [LARGE SCALE GENOMIC DNA]</scope>
    <source>
        <strain evidence="7 8">WRN001</strain>
    </source>
</reference>
<dbReference type="SMART" id="SM01079">
    <property type="entry name" value="CHASE"/>
    <property type="match status" value="1"/>
</dbReference>
<evidence type="ECO:0000259" key="5">
    <source>
        <dbReference type="PROSITE" id="PS50839"/>
    </source>
</evidence>
<dbReference type="OrthoDB" id="9812260at2"/>
<dbReference type="PANTHER" id="PTHR45138:SF9">
    <property type="entry name" value="DIGUANYLATE CYCLASE DGCM-RELATED"/>
    <property type="match status" value="1"/>
</dbReference>
<dbReference type="GO" id="GO:0043709">
    <property type="term" value="P:cell adhesion involved in single-species biofilm formation"/>
    <property type="evidence" value="ECO:0007669"/>
    <property type="project" value="TreeGrafter"/>
</dbReference>
<dbReference type="Gene3D" id="3.30.70.270">
    <property type="match status" value="1"/>
</dbReference>
<dbReference type="NCBIfam" id="TIGR00254">
    <property type="entry name" value="GGDEF"/>
    <property type="match status" value="1"/>
</dbReference>
<dbReference type="GO" id="GO:0005886">
    <property type="term" value="C:plasma membrane"/>
    <property type="evidence" value="ECO:0007669"/>
    <property type="project" value="TreeGrafter"/>
</dbReference>
<dbReference type="PROSITE" id="PS50839">
    <property type="entry name" value="CHASE"/>
    <property type="match status" value="1"/>
</dbReference>
<dbReference type="Pfam" id="PF03924">
    <property type="entry name" value="CHASE"/>
    <property type="match status" value="1"/>
</dbReference>
<gene>
    <name evidence="7" type="ORF">CK498_14825</name>
</gene>
<dbReference type="CDD" id="cd01949">
    <property type="entry name" value="GGDEF"/>
    <property type="match status" value="1"/>
</dbReference>
<name>A0A2A2EU38_9GAMM</name>
<dbReference type="InterPro" id="IPR006189">
    <property type="entry name" value="CHASE_dom"/>
</dbReference>
<dbReference type="InterPro" id="IPR029787">
    <property type="entry name" value="Nucleotide_cyclase"/>
</dbReference>
<accession>A0A2A2EU38</accession>
<keyword evidence="4" id="KW-0472">Membrane</keyword>
<sequence length="657" mass="73020">MTRIGPLLALTLALLTLLRQDAEPAQHSTAVLLIVLAVSHWQPERIWRLRAWLLGSLLLVMLLVMASYLLPEYWLSIAHWNAWLSALPGDAYRWRPPALMTLALLLLVASLQLNLRLALGAPLLLTLSGLALLSQALIQQWATNIWVLDHAAPPSLLAAAGCLLTVQASLLIRHRREQLPGLRRPLLAGLAPGLAALLFWHQQTTLEDRRQYHASAVQSRALAADFERENADHLAAMRRFVSFWELYDAPPSDADWARQASRYHQDYRYFLNIAFILPSSEIIRVFPLAGNENALGARLFDDQPAGRPALSEALIHGREGSTGAIDLLQGVPGIIHYLPVHSRTSGEVLGATAMVVSLPALLDTLFDGIDTRAQALRLYAGEQLLGEVGSLDDRVNWRHRFSIDVGGQPLLLDALPGRSALLMQRARLPEVGLLVGLVFAYLLYLVLFAYQRLAGQHRAAHHTNQELRREVQARSILQREVEWMARHDELTELPNRRLFMETLDANAERRPLSVLICDVDHFKRINDHLGHLAGDRYLRHIAEIGRRVICEQDGLFARYGGEEFVACLPGSDTAQAKQLAERLRQAVHQADLLHHDGQRLSISIGIATQTQGALDIGQLMQVADEALYVAKAGGRNRVVSGRPLTLSDGTCDPLSTR</sequence>
<dbReference type="SUPFAM" id="SSF55073">
    <property type="entry name" value="Nucleotide cyclase"/>
    <property type="match status" value="1"/>
</dbReference>
<dbReference type="PROSITE" id="PS50887">
    <property type="entry name" value="GGDEF"/>
    <property type="match status" value="1"/>
</dbReference>
<dbReference type="FunFam" id="3.30.70.270:FF:000001">
    <property type="entry name" value="Diguanylate cyclase domain protein"/>
    <property type="match status" value="1"/>
</dbReference>
<dbReference type="InterPro" id="IPR000160">
    <property type="entry name" value="GGDEF_dom"/>
</dbReference>
<evidence type="ECO:0000256" key="3">
    <source>
        <dbReference type="ARBA" id="ARBA00034247"/>
    </source>
</evidence>
<dbReference type="Pfam" id="PF00990">
    <property type="entry name" value="GGDEF"/>
    <property type="match status" value="1"/>
</dbReference>
<dbReference type="SMART" id="SM00267">
    <property type="entry name" value="GGDEF"/>
    <property type="match status" value="1"/>
</dbReference>
<protein>
    <recommendedName>
        <fullName evidence="2">diguanylate cyclase</fullName>
        <ecNumber evidence="2">2.7.7.65</ecNumber>
    </recommendedName>
</protein>
<dbReference type="InterPro" id="IPR043128">
    <property type="entry name" value="Rev_trsase/Diguanyl_cyclase"/>
</dbReference>
<evidence type="ECO:0000256" key="1">
    <source>
        <dbReference type="ARBA" id="ARBA00001946"/>
    </source>
</evidence>
<dbReference type="Proteomes" id="UP000217771">
    <property type="component" value="Unassembled WGS sequence"/>
</dbReference>
<evidence type="ECO:0000259" key="6">
    <source>
        <dbReference type="PROSITE" id="PS50887"/>
    </source>
</evidence>
<evidence type="ECO:0000313" key="7">
    <source>
        <dbReference type="EMBL" id="PAU76158.1"/>
    </source>
</evidence>
<dbReference type="RefSeq" id="WP_095621628.1">
    <property type="nucleotide sequence ID" value="NZ_NSKB01000005.1"/>
</dbReference>
<organism evidence="7 8">
    <name type="scientific">Halomonas salipaludis</name>
    <dbReference type="NCBI Taxonomy" id="2032625"/>
    <lineage>
        <taxon>Bacteria</taxon>
        <taxon>Pseudomonadati</taxon>
        <taxon>Pseudomonadota</taxon>
        <taxon>Gammaproteobacteria</taxon>
        <taxon>Oceanospirillales</taxon>
        <taxon>Halomonadaceae</taxon>
        <taxon>Halomonas</taxon>
    </lineage>
</organism>
<feature type="transmembrane region" description="Helical" evidence="4">
    <location>
        <begin position="123"/>
        <end position="142"/>
    </location>
</feature>
<dbReference type="InterPro" id="IPR050469">
    <property type="entry name" value="Diguanylate_Cyclase"/>
</dbReference>
<feature type="transmembrane region" description="Helical" evidence="4">
    <location>
        <begin position="91"/>
        <end position="111"/>
    </location>
</feature>
<dbReference type="GO" id="GO:1902201">
    <property type="term" value="P:negative regulation of bacterial-type flagellum-dependent cell motility"/>
    <property type="evidence" value="ECO:0007669"/>
    <property type="project" value="TreeGrafter"/>
</dbReference>
<dbReference type="AlphaFoldDB" id="A0A2A2EU38"/>
<feature type="transmembrane region" description="Helical" evidence="4">
    <location>
        <begin position="431"/>
        <end position="450"/>
    </location>
</feature>
<keyword evidence="4" id="KW-0812">Transmembrane</keyword>
<keyword evidence="4" id="KW-1133">Transmembrane helix</keyword>
<evidence type="ECO:0000313" key="8">
    <source>
        <dbReference type="Proteomes" id="UP000217771"/>
    </source>
</evidence>
<evidence type="ECO:0000256" key="2">
    <source>
        <dbReference type="ARBA" id="ARBA00012528"/>
    </source>
</evidence>
<feature type="transmembrane region" description="Helical" evidence="4">
    <location>
        <begin position="51"/>
        <end position="71"/>
    </location>
</feature>
<evidence type="ECO:0000256" key="4">
    <source>
        <dbReference type="SAM" id="Phobius"/>
    </source>
</evidence>